<dbReference type="SMART" id="SM00034">
    <property type="entry name" value="CLECT"/>
    <property type="match status" value="2"/>
</dbReference>
<evidence type="ECO:0000313" key="6">
    <source>
        <dbReference type="Proteomes" id="UP000887566"/>
    </source>
</evidence>
<dbReference type="PANTHER" id="PTHR19143:SF327">
    <property type="entry name" value="FI21813P1-RELATED"/>
    <property type="match status" value="1"/>
</dbReference>
<dbReference type="NCBIfam" id="NF040941">
    <property type="entry name" value="GGGWT_bact"/>
    <property type="match status" value="2"/>
</dbReference>
<dbReference type="WBParaSite" id="PSAMB.scaffold335size56070.g4897.t1">
    <property type="protein sequence ID" value="PSAMB.scaffold335size56070.g4897.t1"/>
    <property type="gene ID" value="PSAMB.scaffold335size56070.g4897"/>
</dbReference>
<name>A0A914W6A9_9BILA</name>
<accession>A0A914W6A9</accession>
<dbReference type="PROSITE" id="PS00514">
    <property type="entry name" value="FIBRINOGEN_C_1"/>
    <property type="match status" value="1"/>
</dbReference>
<keyword evidence="6" id="KW-1185">Reference proteome</keyword>
<evidence type="ECO:0000259" key="5">
    <source>
        <dbReference type="PROSITE" id="PS51406"/>
    </source>
</evidence>
<dbReference type="Pfam" id="PF00059">
    <property type="entry name" value="Lectin_C"/>
    <property type="match status" value="2"/>
</dbReference>
<feature type="compositionally biased region" description="Low complexity" evidence="2">
    <location>
        <begin position="161"/>
        <end position="180"/>
    </location>
</feature>
<dbReference type="AlphaFoldDB" id="A0A914W6A9"/>
<evidence type="ECO:0000256" key="3">
    <source>
        <dbReference type="SAM" id="SignalP"/>
    </source>
</evidence>
<dbReference type="PROSITE" id="PS50041">
    <property type="entry name" value="C_TYPE_LECTIN_2"/>
    <property type="match status" value="2"/>
</dbReference>
<protein>
    <submittedName>
        <fullName evidence="7">Uncharacterized protein</fullName>
    </submittedName>
</protein>
<dbReference type="InterPro" id="IPR036056">
    <property type="entry name" value="Fibrinogen-like_C"/>
</dbReference>
<dbReference type="InterPro" id="IPR020837">
    <property type="entry name" value="Fibrinogen_CS"/>
</dbReference>
<feature type="domain" description="Fibrinogen C-terminal" evidence="5">
    <location>
        <begin position="184"/>
        <end position="396"/>
    </location>
</feature>
<dbReference type="InterPro" id="IPR001304">
    <property type="entry name" value="C-type_lectin-like"/>
</dbReference>
<dbReference type="InterPro" id="IPR050373">
    <property type="entry name" value="Fibrinogen_C-term_domain"/>
</dbReference>
<dbReference type="PROSITE" id="PS51406">
    <property type="entry name" value="FIBRINOGEN_C_2"/>
    <property type="match status" value="2"/>
</dbReference>
<dbReference type="InterPro" id="IPR016187">
    <property type="entry name" value="CTDL_fold"/>
</dbReference>
<proteinExistence type="predicted"/>
<reference evidence="7" key="1">
    <citation type="submission" date="2022-11" db="UniProtKB">
        <authorList>
            <consortium name="WormBaseParasite"/>
        </authorList>
    </citation>
    <scope>IDENTIFICATION</scope>
</reference>
<sequence>MRCLSIILSLSLVLTISSQGCPNGWRQSGVIPNKCYYVTDQKKIWFEAEFFCQTEQPNAHLTSIASVFENFNVDAVATSTLTGSACDQFWIGGNDIAQTGQFAWMDGSPWQYTNWAPGQPDSTQHCVSSYALKTGQWKTENCGIDNCIICEMYLGGSTSLPPTPTSSTTTSTRTSNVNPPTATPPNPVTMTDCKDWYVHGGKRTDGIYSINPDGKGSFNAYCDMTTDGGGWTVFQRRIDGSLSFYDKKWNEYKVGFDNGLDKNLWLGNDIIHVLSTKDSNVELRIDFWGDRNPNSSNPDGYWWEKHTNFFIDDEAHFYTLHLSSSYTGNATTSTQWGISYSNGRNFSTVDANNGANPFCAVPKLGGWWMNFCAGGDLNGQYVPSIWNSIYGFYWFTVSTPHLCQQNGKCYTVIDHQKLSWNDAEKYCAKNFSNGHLASIHSAFDGAIISSWLEFLKTDPWFGAFQIGASPFQYTDSSPLDYTNWKPGQPTMQCAQICHTTGTTGGVQCQQGKWRTADCEKASSQFICEYGNSSTNPTPTPTGQSYTGKDCRELHQKYSNLPSGVYTLSPPGIPAFSAYCDMVTDGGGWTVFQRRIDGSLSFYNKLWSDYKAGFNNGLDKNVWLGNDIIHVLSTKDSNVELRIDFWGDRKPGSSNPNGCWWEKHTNFFIDNEANLYKLHLSSTFTGNATMVPGYGISNSIGFSFATVDAIHNANPTCFSTYQSGGWWLDTGCSWAALNGNYMPADFDDGLIGFSWCRQNSDCVSPRQSRMMLRSLV</sequence>
<dbReference type="SUPFAM" id="SSF56496">
    <property type="entry name" value="Fibrinogen C-terminal domain-like"/>
    <property type="match status" value="2"/>
</dbReference>
<dbReference type="Gene3D" id="4.10.530.10">
    <property type="entry name" value="Gamma-fibrinogen Carboxyl Terminal Fragment, domain 2"/>
    <property type="match status" value="1"/>
</dbReference>
<dbReference type="Gene3D" id="3.10.100.10">
    <property type="entry name" value="Mannose-Binding Protein A, subunit A"/>
    <property type="match status" value="2"/>
</dbReference>
<dbReference type="InterPro" id="IPR014716">
    <property type="entry name" value="Fibrinogen_a/b/g_C_1"/>
</dbReference>
<feature type="signal peptide" evidence="3">
    <location>
        <begin position="1"/>
        <end position="18"/>
    </location>
</feature>
<feature type="domain" description="C-type lectin" evidence="4">
    <location>
        <begin position="405"/>
        <end position="520"/>
    </location>
</feature>
<feature type="chain" id="PRO_5037826432" evidence="3">
    <location>
        <begin position="19"/>
        <end position="775"/>
    </location>
</feature>
<feature type="region of interest" description="Disordered" evidence="2">
    <location>
        <begin position="161"/>
        <end position="189"/>
    </location>
</feature>
<feature type="domain" description="Fibrinogen C-terminal" evidence="5">
    <location>
        <begin position="541"/>
        <end position="775"/>
    </location>
</feature>
<dbReference type="InterPro" id="IPR002181">
    <property type="entry name" value="Fibrinogen_a/b/g_C_dom"/>
</dbReference>
<organism evidence="6 7">
    <name type="scientific">Plectus sambesii</name>
    <dbReference type="NCBI Taxonomy" id="2011161"/>
    <lineage>
        <taxon>Eukaryota</taxon>
        <taxon>Metazoa</taxon>
        <taxon>Ecdysozoa</taxon>
        <taxon>Nematoda</taxon>
        <taxon>Chromadorea</taxon>
        <taxon>Plectida</taxon>
        <taxon>Plectina</taxon>
        <taxon>Plectoidea</taxon>
        <taxon>Plectidae</taxon>
        <taxon>Plectus</taxon>
    </lineage>
</organism>
<dbReference type="GO" id="GO:0005615">
    <property type="term" value="C:extracellular space"/>
    <property type="evidence" value="ECO:0007669"/>
    <property type="project" value="TreeGrafter"/>
</dbReference>
<evidence type="ECO:0000313" key="7">
    <source>
        <dbReference type="WBParaSite" id="PSAMB.scaffold335size56070.g4897.t1"/>
    </source>
</evidence>
<dbReference type="CDD" id="cd00037">
    <property type="entry name" value="CLECT"/>
    <property type="match status" value="2"/>
</dbReference>
<evidence type="ECO:0000259" key="4">
    <source>
        <dbReference type="PROSITE" id="PS50041"/>
    </source>
</evidence>
<dbReference type="SMART" id="SM00186">
    <property type="entry name" value="FBG"/>
    <property type="match status" value="2"/>
</dbReference>
<dbReference type="Gene3D" id="3.90.215.10">
    <property type="entry name" value="Gamma Fibrinogen, chain A, domain 1"/>
    <property type="match status" value="2"/>
</dbReference>
<keyword evidence="1" id="KW-1015">Disulfide bond</keyword>
<evidence type="ECO:0000256" key="2">
    <source>
        <dbReference type="SAM" id="MobiDB-lite"/>
    </source>
</evidence>
<dbReference type="InterPro" id="IPR016186">
    <property type="entry name" value="C-type_lectin-like/link_sf"/>
</dbReference>
<dbReference type="PANTHER" id="PTHR19143">
    <property type="entry name" value="FIBRINOGEN/TENASCIN/ANGIOPOEITIN"/>
    <property type="match status" value="1"/>
</dbReference>
<feature type="domain" description="C-type lectin" evidence="4">
    <location>
        <begin position="31"/>
        <end position="151"/>
    </location>
</feature>
<dbReference type="SUPFAM" id="SSF56436">
    <property type="entry name" value="C-type lectin-like"/>
    <property type="match status" value="2"/>
</dbReference>
<keyword evidence="3" id="KW-0732">Signal</keyword>
<dbReference type="Pfam" id="PF00147">
    <property type="entry name" value="Fibrinogen_C"/>
    <property type="match status" value="2"/>
</dbReference>
<dbReference type="PROSITE" id="PS51257">
    <property type="entry name" value="PROKAR_LIPOPROTEIN"/>
    <property type="match status" value="1"/>
</dbReference>
<dbReference type="Proteomes" id="UP000887566">
    <property type="component" value="Unplaced"/>
</dbReference>
<evidence type="ECO:0000256" key="1">
    <source>
        <dbReference type="ARBA" id="ARBA00023157"/>
    </source>
</evidence>